<dbReference type="GO" id="GO:0030425">
    <property type="term" value="C:dendrite"/>
    <property type="evidence" value="ECO:0007669"/>
    <property type="project" value="TreeGrafter"/>
</dbReference>
<comment type="caution">
    <text evidence="2">The sequence shown here is derived from an EMBL/GenBank/DDBJ whole genome shotgun (WGS) entry which is preliminary data.</text>
</comment>
<feature type="compositionally biased region" description="Basic and acidic residues" evidence="1">
    <location>
        <begin position="1"/>
        <end position="10"/>
    </location>
</feature>
<evidence type="ECO:0000256" key="1">
    <source>
        <dbReference type="SAM" id="MobiDB-lite"/>
    </source>
</evidence>
<reference evidence="2 3" key="1">
    <citation type="submission" date="2018-10" db="EMBL/GenBank/DDBJ databases">
        <authorList>
            <person name="Ekblom R."/>
            <person name="Jareborg N."/>
        </authorList>
    </citation>
    <scope>NUCLEOTIDE SEQUENCE [LARGE SCALE GENOMIC DNA]</scope>
    <source>
        <tissue evidence="2">Muscle</tissue>
    </source>
</reference>
<dbReference type="InterPro" id="IPR026074">
    <property type="entry name" value="MAP1"/>
</dbReference>
<dbReference type="GO" id="GO:0045202">
    <property type="term" value="C:synapse"/>
    <property type="evidence" value="ECO:0007669"/>
    <property type="project" value="TreeGrafter"/>
</dbReference>
<dbReference type="GO" id="GO:0005829">
    <property type="term" value="C:cytosol"/>
    <property type="evidence" value="ECO:0007669"/>
    <property type="project" value="TreeGrafter"/>
</dbReference>
<dbReference type="GO" id="GO:0005875">
    <property type="term" value="C:microtubule associated complex"/>
    <property type="evidence" value="ECO:0007669"/>
    <property type="project" value="TreeGrafter"/>
</dbReference>
<dbReference type="GO" id="GO:0000226">
    <property type="term" value="P:microtubule cytoskeleton organization"/>
    <property type="evidence" value="ECO:0007669"/>
    <property type="project" value="InterPro"/>
</dbReference>
<dbReference type="GO" id="GO:0008017">
    <property type="term" value="F:microtubule binding"/>
    <property type="evidence" value="ECO:0007669"/>
    <property type="project" value="InterPro"/>
</dbReference>
<feature type="compositionally biased region" description="Low complexity" evidence="1">
    <location>
        <begin position="23"/>
        <end position="42"/>
    </location>
</feature>
<dbReference type="GO" id="GO:0007409">
    <property type="term" value="P:axonogenesis"/>
    <property type="evidence" value="ECO:0007669"/>
    <property type="project" value="TreeGrafter"/>
</dbReference>
<dbReference type="Proteomes" id="UP000269945">
    <property type="component" value="Unassembled WGS sequence"/>
</dbReference>
<evidence type="ECO:0000313" key="3">
    <source>
        <dbReference type="Proteomes" id="UP000269945"/>
    </source>
</evidence>
<dbReference type="PANTHER" id="PTHR13843">
    <property type="entry name" value="MICROTUBULE-ASSOCIATED PROTEIN"/>
    <property type="match status" value="1"/>
</dbReference>
<dbReference type="AlphaFoldDB" id="A0A9X9LLQ8"/>
<dbReference type="PANTHER" id="PTHR13843:SF11">
    <property type="entry name" value="MICROTUBULE-ASSOCIATED PROTEIN 1S"/>
    <property type="match status" value="1"/>
</dbReference>
<dbReference type="GO" id="GO:0016358">
    <property type="term" value="P:dendrite development"/>
    <property type="evidence" value="ECO:0007669"/>
    <property type="project" value="TreeGrafter"/>
</dbReference>
<sequence>ARSEPSDKGGRAPLSRKSSVPKAATRGPSGSAGSRPGGSAAPPGSPVYLDLAYLPSGSSARLLDEEFFRRVRALCYVISGQDQRKEEGMRAVLDALLAGKQQWDRDLQVTLIPTFDSVAMHEWYEETHARHQALGITVLGSNSTVSMQDEAFPACKVEF</sequence>
<name>A0A9X9LLQ8_GULGU</name>
<dbReference type="GO" id="GO:0003779">
    <property type="term" value="F:actin binding"/>
    <property type="evidence" value="ECO:0007669"/>
    <property type="project" value="TreeGrafter"/>
</dbReference>
<dbReference type="GO" id="GO:0031114">
    <property type="term" value="P:regulation of microtubule depolymerization"/>
    <property type="evidence" value="ECO:0007669"/>
    <property type="project" value="TreeGrafter"/>
</dbReference>
<keyword evidence="3" id="KW-1185">Reference proteome</keyword>
<evidence type="ECO:0000313" key="2">
    <source>
        <dbReference type="EMBL" id="VCW76405.1"/>
    </source>
</evidence>
<feature type="region of interest" description="Disordered" evidence="1">
    <location>
        <begin position="1"/>
        <end position="42"/>
    </location>
</feature>
<protein>
    <recommendedName>
        <fullName evidence="4">Microtubule-associated protein 1S</fullName>
    </recommendedName>
</protein>
<dbReference type="GO" id="GO:0043025">
    <property type="term" value="C:neuronal cell body"/>
    <property type="evidence" value="ECO:0007669"/>
    <property type="project" value="TreeGrafter"/>
</dbReference>
<evidence type="ECO:0008006" key="4">
    <source>
        <dbReference type="Google" id="ProtNLM"/>
    </source>
</evidence>
<organism evidence="2 3">
    <name type="scientific">Gulo gulo</name>
    <name type="common">Wolverine</name>
    <name type="synonym">Gluton</name>
    <dbReference type="NCBI Taxonomy" id="48420"/>
    <lineage>
        <taxon>Eukaryota</taxon>
        <taxon>Metazoa</taxon>
        <taxon>Chordata</taxon>
        <taxon>Craniata</taxon>
        <taxon>Vertebrata</taxon>
        <taxon>Euteleostomi</taxon>
        <taxon>Mammalia</taxon>
        <taxon>Eutheria</taxon>
        <taxon>Laurasiatheria</taxon>
        <taxon>Carnivora</taxon>
        <taxon>Caniformia</taxon>
        <taxon>Musteloidea</taxon>
        <taxon>Mustelidae</taxon>
        <taxon>Guloninae</taxon>
        <taxon>Gulo</taxon>
    </lineage>
</organism>
<dbReference type="GO" id="GO:0005874">
    <property type="term" value="C:microtubule"/>
    <property type="evidence" value="ECO:0007669"/>
    <property type="project" value="InterPro"/>
</dbReference>
<proteinExistence type="predicted"/>
<gene>
    <name evidence="2" type="ORF">BN2614_LOCUS3</name>
</gene>
<accession>A0A9X9LLQ8</accession>
<dbReference type="EMBL" id="CYRY02007310">
    <property type="protein sequence ID" value="VCW76405.1"/>
    <property type="molecule type" value="Genomic_DNA"/>
</dbReference>
<feature type="non-terminal residue" evidence="2">
    <location>
        <position position="1"/>
    </location>
</feature>